<gene>
    <name evidence="1" type="ORF">CRENBAI_019199</name>
</gene>
<name>A0AAV9SBZ1_9TELE</name>
<evidence type="ECO:0000313" key="1">
    <source>
        <dbReference type="EMBL" id="KAK5618369.1"/>
    </source>
</evidence>
<keyword evidence="2" id="KW-1185">Reference proteome</keyword>
<accession>A0AAV9SBZ1</accession>
<reference evidence="1 2" key="1">
    <citation type="submission" date="2021-06" db="EMBL/GenBank/DDBJ databases">
        <authorList>
            <person name="Palmer J.M."/>
        </authorList>
    </citation>
    <scope>NUCLEOTIDE SEQUENCE [LARGE SCALE GENOMIC DNA]</scope>
    <source>
        <strain evidence="1 2">MEX-2019</strain>
        <tissue evidence="1">Muscle</tissue>
    </source>
</reference>
<protein>
    <submittedName>
        <fullName evidence="1">Uncharacterized protein</fullName>
    </submittedName>
</protein>
<dbReference type="AlphaFoldDB" id="A0AAV9SBZ1"/>
<comment type="caution">
    <text evidence="1">The sequence shown here is derived from an EMBL/GenBank/DDBJ whole genome shotgun (WGS) entry which is preliminary data.</text>
</comment>
<evidence type="ECO:0000313" key="2">
    <source>
        <dbReference type="Proteomes" id="UP001311232"/>
    </source>
</evidence>
<organism evidence="1 2">
    <name type="scientific">Crenichthys baileyi</name>
    <name type="common">White River springfish</name>
    <dbReference type="NCBI Taxonomy" id="28760"/>
    <lineage>
        <taxon>Eukaryota</taxon>
        <taxon>Metazoa</taxon>
        <taxon>Chordata</taxon>
        <taxon>Craniata</taxon>
        <taxon>Vertebrata</taxon>
        <taxon>Euteleostomi</taxon>
        <taxon>Actinopterygii</taxon>
        <taxon>Neopterygii</taxon>
        <taxon>Teleostei</taxon>
        <taxon>Neoteleostei</taxon>
        <taxon>Acanthomorphata</taxon>
        <taxon>Ovalentaria</taxon>
        <taxon>Atherinomorphae</taxon>
        <taxon>Cyprinodontiformes</taxon>
        <taxon>Goodeidae</taxon>
        <taxon>Crenichthys</taxon>
    </lineage>
</organism>
<dbReference type="EMBL" id="JAHHUM010000625">
    <property type="protein sequence ID" value="KAK5618369.1"/>
    <property type="molecule type" value="Genomic_DNA"/>
</dbReference>
<sequence length="82" mass="9494">MVYKGFFFLQSWFLAPYRDYCLYAEFVRPDNECKSPPLDPASAHHLPVRDKVRCSPNYKRSLGESRRPVSSPVAFSLHTPLC</sequence>
<dbReference type="Proteomes" id="UP001311232">
    <property type="component" value="Unassembled WGS sequence"/>
</dbReference>
<proteinExistence type="predicted"/>